<evidence type="ECO:0000256" key="2">
    <source>
        <dbReference type="ARBA" id="ARBA00022670"/>
    </source>
</evidence>
<reference evidence="9 10" key="1">
    <citation type="journal article" date="2018" name="Sci. Rep.">
        <title>Characterisation of pathogen-specific regions and novel effector candidates in Fusarium oxysporum f. sp. cepae.</title>
        <authorList>
            <person name="Armitage A.D."/>
            <person name="Taylor A."/>
            <person name="Sobczyk M.K."/>
            <person name="Baxter L."/>
            <person name="Greenfield B.P."/>
            <person name="Bates H.J."/>
            <person name="Wilson F."/>
            <person name="Jackson A.C."/>
            <person name="Ott S."/>
            <person name="Harrison R.J."/>
            <person name="Clarkson J.P."/>
        </authorList>
    </citation>
    <scope>NUCLEOTIDE SEQUENCE [LARGE SCALE GENOMIC DNA]</scope>
    <source>
        <strain evidence="9 10">Fp_A8</strain>
    </source>
</reference>
<dbReference type="GO" id="GO:0008233">
    <property type="term" value="F:peptidase activity"/>
    <property type="evidence" value="ECO:0007669"/>
    <property type="project" value="UniProtKB-KW"/>
</dbReference>
<dbReference type="Gene3D" id="3.90.1680.10">
    <property type="entry name" value="SOS response associated peptidase-like"/>
    <property type="match status" value="1"/>
</dbReference>
<keyword evidence="4" id="KW-0378">Hydrolase</keyword>
<comment type="caution">
    <text evidence="9">The sequence shown here is derived from an EMBL/GenBank/DDBJ whole genome shotgun (WGS) entry which is preliminary data.</text>
</comment>
<evidence type="ECO:0000256" key="1">
    <source>
        <dbReference type="ARBA" id="ARBA00008136"/>
    </source>
</evidence>
<evidence type="ECO:0000256" key="4">
    <source>
        <dbReference type="ARBA" id="ARBA00022801"/>
    </source>
</evidence>
<dbReference type="InterPro" id="IPR036590">
    <property type="entry name" value="SRAP-like"/>
</dbReference>
<keyword evidence="2" id="KW-0645">Protease</keyword>
<evidence type="ECO:0000313" key="9">
    <source>
        <dbReference type="EMBL" id="RKL22805.1"/>
    </source>
</evidence>
<keyword evidence="3" id="KW-0227">DNA damage</keyword>
<dbReference type="GO" id="GO:0016829">
    <property type="term" value="F:lyase activity"/>
    <property type="evidence" value="ECO:0007669"/>
    <property type="project" value="UniProtKB-KW"/>
</dbReference>
<evidence type="ECO:0000256" key="6">
    <source>
        <dbReference type="ARBA" id="ARBA00023125"/>
    </source>
</evidence>
<evidence type="ECO:0008006" key="11">
    <source>
        <dbReference type="Google" id="ProtNLM"/>
    </source>
</evidence>
<feature type="region of interest" description="Disordered" evidence="8">
    <location>
        <begin position="82"/>
        <end position="101"/>
    </location>
</feature>
<dbReference type="InterPro" id="IPR003738">
    <property type="entry name" value="SRAP"/>
</dbReference>
<feature type="region of interest" description="Disordered" evidence="8">
    <location>
        <begin position="237"/>
        <end position="257"/>
    </location>
</feature>
<keyword evidence="6" id="KW-0238">DNA-binding</keyword>
<comment type="similarity">
    <text evidence="1">Belongs to the SOS response-associated peptidase family.</text>
</comment>
<keyword evidence="5" id="KW-0190">Covalent protein-DNA linkage</keyword>
<dbReference type="AlphaFoldDB" id="A0A420S0L5"/>
<name>A0A420S0L5_GIBIN</name>
<accession>A0A420S0L5</accession>
<organism evidence="9 10">
    <name type="scientific">Gibberella intermedia</name>
    <name type="common">Bulb rot disease fungus</name>
    <name type="synonym">Fusarium proliferatum</name>
    <dbReference type="NCBI Taxonomy" id="948311"/>
    <lineage>
        <taxon>Eukaryota</taxon>
        <taxon>Fungi</taxon>
        <taxon>Dikarya</taxon>
        <taxon>Ascomycota</taxon>
        <taxon>Pezizomycotina</taxon>
        <taxon>Sordariomycetes</taxon>
        <taxon>Hypocreomycetidae</taxon>
        <taxon>Hypocreales</taxon>
        <taxon>Nectriaceae</taxon>
        <taxon>Fusarium</taxon>
        <taxon>Fusarium fujikuroi species complex</taxon>
    </lineage>
</organism>
<dbReference type="GO" id="GO:0006508">
    <property type="term" value="P:proteolysis"/>
    <property type="evidence" value="ECO:0007669"/>
    <property type="project" value="UniProtKB-KW"/>
</dbReference>
<dbReference type="Proteomes" id="UP000283569">
    <property type="component" value="Unassembled WGS sequence"/>
</dbReference>
<proteinExistence type="inferred from homology"/>
<evidence type="ECO:0000313" key="10">
    <source>
        <dbReference type="Proteomes" id="UP000283569"/>
    </source>
</evidence>
<evidence type="ECO:0000256" key="7">
    <source>
        <dbReference type="ARBA" id="ARBA00023239"/>
    </source>
</evidence>
<dbReference type="EMBL" id="MRDB01000114">
    <property type="protein sequence ID" value="RKL22805.1"/>
    <property type="molecule type" value="Genomic_DNA"/>
</dbReference>
<dbReference type="PANTHER" id="PTHR13604:SF0">
    <property type="entry name" value="ABASIC SITE PROCESSING PROTEIN HMCES"/>
    <property type="match status" value="1"/>
</dbReference>
<evidence type="ECO:0000256" key="8">
    <source>
        <dbReference type="SAM" id="MobiDB-lite"/>
    </source>
</evidence>
<sequence length="257" mass="28916">MVYAPILPIESQAAPNELRGKQEVIICNRYNTPRETEIERAFHVGRQAPNRWWKPHVTPLALGPYVKPGGEIEVGQWGMIPRSSKTRRPMTGDGKPMSTNNARRETLAKSWTFAPAWRAGQRCLIPVESWVEPYWGLGSRNVWWSFRRADGQPAALAGLYSEWTDPETGEVVPNYTMITQPADGHPVLSMMHRPGKEKRGVVMLEEQDWDAWLHGTPDQADALIKLPPLGVLRSGAEKPEEEALLPAEQLQNLKVEG</sequence>
<gene>
    <name evidence="9" type="ORF">BFJ72_g14610</name>
</gene>
<evidence type="ECO:0000256" key="5">
    <source>
        <dbReference type="ARBA" id="ARBA00023124"/>
    </source>
</evidence>
<dbReference type="SUPFAM" id="SSF143081">
    <property type="entry name" value="BB1717-like"/>
    <property type="match status" value="1"/>
</dbReference>
<dbReference type="PANTHER" id="PTHR13604">
    <property type="entry name" value="DC12-RELATED"/>
    <property type="match status" value="1"/>
</dbReference>
<protein>
    <recommendedName>
        <fullName evidence="11">Abasic site processing protein</fullName>
    </recommendedName>
</protein>
<dbReference type="Pfam" id="PF02586">
    <property type="entry name" value="SRAP"/>
    <property type="match status" value="1"/>
</dbReference>
<dbReference type="GO" id="GO:0003697">
    <property type="term" value="F:single-stranded DNA binding"/>
    <property type="evidence" value="ECO:0007669"/>
    <property type="project" value="InterPro"/>
</dbReference>
<keyword evidence="7" id="KW-0456">Lyase</keyword>
<evidence type="ECO:0000256" key="3">
    <source>
        <dbReference type="ARBA" id="ARBA00022763"/>
    </source>
</evidence>
<dbReference type="GO" id="GO:0106300">
    <property type="term" value="P:protein-DNA covalent cross-linking repair"/>
    <property type="evidence" value="ECO:0007669"/>
    <property type="project" value="InterPro"/>
</dbReference>